<dbReference type="EMBL" id="HBHV01000417">
    <property type="protein sequence ID" value="CAE0007835.1"/>
    <property type="molecule type" value="Transcribed_RNA"/>
</dbReference>
<sequence length="238" mass="25198">MSFTSLSLPYSSRTLSLLSLGSSSLPAVILLQEWWGVSREILDFGASISNLGYRVVIPDLYDGSLALSVAEAEHNMNALNWVQAKDDIVATAAFLKKEGAPRVGITGTCMGGALALVGAVHADVDCCAPFYGTPDPSLADTSTITIPVEAHFGALDNLAGFSDVEAANKLKESLAKNSPGSVVHIYDGVGHGFMNSAPDKPKISDDVSVETGFPPAQKDVQQLAFERLEAFFAKHLKQ</sequence>
<proteinExistence type="predicted"/>
<dbReference type="PANTHER" id="PTHR46623">
    <property type="entry name" value="CARBOXYMETHYLENEBUTENOLIDASE-RELATED"/>
    <property type="match status" value="1"/>
</dbReference>
<dbReference type="Proteomes" id="UP000660262">
    <property type="component" value="Unassembled WGS sequence"/>
</dbReference>
<accession>A0A7S2YV42</accession>
<protein>
    <recommendedName>
        <fullName evidence="1">Dienelactone hydrolase domain-containing protein</fullName>
    </recommendedName>
</protein>
<name>A0A7S2YV42_9CHLO</name>
<dbReference type="PANTHER" id="PTHR46623:SF6">
    <property type="entry name" value="ALPHA_BETA-HYDROLASES SUPERFAMILY PROTEIN"/>
    <property type="match status" value="1"/>
</dbReference>
<evidence type="ECO:0000313" key="3">
    <source>
        <dbReference type="EMBL" id="GHP07878.1"/>
    </source>
</evidence>
<dbReference type="OrthoDB" id="17560at2759"/>
<evidence type="ECO:0000313" key="4">
    <source>
        <dbReference type="Proteomes" id="UP000660262"/>
    </source>
</evidence>
<dbReference type="InterPro" id="IPR029058">
    <property type="entry name" value="AB_hydrolase_fold"/>
</dbReference>
<dbReference type="AlphaFoldDB" id="A0A7S2YV42"/>
<dbReference type="InterPro" id="IPR002925">
    <property type="entry name" value="Dienelactn_hydro"/>
</dbReference>
<gene>
    <name evidence="2" type="ORF">PPRO1316_LOCUS272</name>
    <name evidence="3" type="ORF">PPROV_000662000</name>
</gene>
<evidence type="ECO:0000313" key="2">
    <source>
        <dbReference type="EMBL" id="CAE0007835.1"/>
    </source>
</evidence>
<dbReference type="GO" id="GO:0016787">
    <property type="term" value="F:hydrolase activity"/>
    <property type="evidence" value="ECO:0007669"/>
    <property type="project" value="InterPro"/>
</dbReference>
<dbReference type="Gene3D" id="3.40.50.1820">
    <property type="entry name" value="alpha/beta hydrolase"/>
    <property type="match status" value="1"/>
</dbReference>
<reference evidence="2" key="2">
    <citation type="submission" date="2021-01" db="EMBL/GenBank/DDBJ databases">
        <authorList>
            <person name="Corre E."/>
            <person name="Pelletier E."/>
            <person name="Niang G."/>
            <person name="Scheremetjew M."/>
            <person name="Finn R."/>
            <person name="Kale V."/>
            <person name="Holt S."/>
            <person name="Cochrane G."/>
            <person name="Meng A."/>
            <person name="Brown T."/>
            <person name="Cohen L."/>
        </authorList>
    </citation>
    <scope>NUCLEOTIDE SEQUENCE</scope>
    <source>
        <strain evidence="2">RCC2336</strain>
    </source>
</reference>
<reference evidence="3" key="1">
    <citation type="submission" date="2020-10" db="EMBL/GenBank/DDBJ databases">
        <title>Unveiling of a novel bifunctional photoreceptor, Dualchrome1, isolated from a cosmopolitan green alga.</title>
        <authorList>
            <person name="Suzuki S."/>
            <person name="Kawachi M."/>
        </authorList>
    </citation>
    <scope>NUCLEOTIDE SEQUENCE</scope>
    <source>
        <strain evidence="3">NIES 2893</strain>
    </source>
</reference>
<dbReference type="InterPro" id="IPR051049">
    <property type="entry name" value="Dienelactone_hydrolase-like"/>
</dbReference>
<feature type="domain" description="Dienelactone hydrolase" evidence="1">
    <location>
        <begin position="24"/>
        <end position="234"/>
    </location>
</feature>
<dbReference type="Pfam" id="PF01738">
    <property type="entry name" value="DLH"/>
    <property type="match status" value="1"/>
</dbReference>
<evidence type="ECO:0000259" key="1">
    <source>
        <dbReference type="Pfam" id="PF01738"/>
    </source>
</evidence>
<dbReference type="EMBL" id="BNJQ01000018">
    <property type="protein sequence ID" value="GHP07878.1"/>
    <property type="molecule type" value="Genomic_DNA"/>
</dbReference>
<organism evidence="2">
    <name type="scientific">Pycnococcus provasolii</name>
    <dbReference type="NCBI Taxonomy" id="41880"/>
    <lineage>
        <taxon>Eukaryota</taxon>
        <taxon>Viridiplantae</taxon>
        <taxon>Chlorophyta</taxon>
        <taxon>Pseudoscourfieldiophyceae</taxon>
        <taxon>Pseudoscourfieldiales</taxon>
        <taxon>Pycnococcaceae</taxon>
        <taxon>Pycnococcus</taxon>
    </lineage>
</organism>
<dbReference type="SUPFAM" id="SSF53474">
    <property type="entry name" value="alpha/beta-Hydrolases"/>
    <property type="match status" value="1"/>
</dbReference>
<keyword evidence="4" id="KW-1185">Reference proteome</keyword>